<evidence type="ECO:0000313" key="4">
    <source>
        <dbReference type="Proteomes" id="UP000316213"/>
    </source>
</evidence>
<dbReference type="SUPFAM" id="SSF63829">
    <property type="entry name" value="Calcium-dependent phosphotriesterase"/>
    <property type="match status" value="1"/>
</dbReference>
<dbReference type="Gene3D" id="2.130.10.10">
    <property type="entry name" value="YVTN repeat-like/Quinoprotein amine dehydrogenase"/>
    <property type="match status" value="1"/>
</dbReference>
<dbReference type="Proteomes" id="UP000316213">
    <property type="component" value="Unassembled WGS sequence"/>
</dbReference>
<comment type="caution">
    <text evidence="3">The sequence shown here is derived from an EMBL/GenBank/DDBJ whole genome shotgun (WGS) entry which is preliminary data.</text>
</comment>
<feature type="signal peptide" evidence="1">
    <location>
        <begin position="1"/>
        <end position="25"/>
    </location>
</feature>
<organism evidence="3 4">
    <name type="scientific">Neorhodopirellula pilleata</name>
    <dbReference type="NCBI Taxonomy" id="2714738"/>
    <lineage>
        <taxon>Bacteria</taxon>
        <taxon>Pseudomonadati</taxon>
        <taxon>Planctomycetota</taxon>
        <taxon>Planctomycetia</taxon>
        <taxon>Pirellulales</taxon>
        <taxon>Pirellulaceae</taxon>
        <taxon>Neorhodopirellula</taxon>
    </lineage>
</organism>
<feature type="chain" id="PRO_5022753492" description="Pyrrolo-quinoline quinone repeat domain-containing protein" evidence="1">
    <location>
        <begin position="26"/>
        <end position="305"/>
    </location>
</feature>
<feature type="domain" description="Pyrrolo-quinoline quinone repeat" evidence="2">
    <location>
        <begin position="123"/>
        <end position="231"/>
    </location>
</feature>
<dbReference type="Pfam" id="PF13360">
    <property type="entry name" value="PQQ_2"/>
    <property type="match status" value="1"/>
</dbReference>
<dbReference type="PANTHER" id="PTHR35340:SF5">
    <property type="entry name" value="ASST-DOMAIN-CONTAINING PROTEIN"/>
    <property type="match status" value="1"/>
</dbReference>
<reference evidence="3 4" key="1">
    <citation type="submission" date="2019-02" db="EMBL/GenBank/DDBJ databases">
        <title>Deep-cultivation of Planctomycetes and their phenomic and genomic characterization uncovers novel biology.</title>
        <authorList>
            <person name="Wiegand S."/>
            <person name="Jogler M."/>
            <person name="Boedeker C."/>
            <person name="Pinto D."/>
            <person name="Vollmers J."/>
            <person name="Rivas-Marin E."/>
            <person name="Kohn T."/>
            <person name="Peeters S.H."/>
            <person name="Heuer A."/>
            <person name="Rast P."/>
            <person name="Oberbeckmann S."/>
            <person name="Bunk B."/>
            <person name="Jeske O."/>
            <person name="Meyerdierks A."/>
            <person name="Storesund J.E."/>
            <person name="Kallscheuer N."/>
            <person name="Luecker S."/>
            <person name="Lage O.M."/>
            <person name="Pohl T."/>
            <person name="Merkel B.J."/>
            <person name="Hornburger P."/>
            <person name="Mueller R.-W."/>
            <person name="Bruemmer F."/>
            <person name="Labrenz M."/>
            <person name="Spormann A.M."/>
            <person name="Op Den Camp H."/>
            <person name="Overmann J."/>
            <person name="Amann R."/>
            <person name="Jetten M.S.M."/>
            <person name="Mascher T."/>
            <person name="Medema M.H."/>
            <person name="Devos D.P."/>
            <person name="Kaster A.-K."/>
            <person name="Ovreas L."/>
            <person name="Rohde M."/>
            <person name="Galperin M.Y."/>
            <person name="Jogler C."/>
        </authorList>
    </citation>
    <scope>NUCLEOTIDE SEQUENCE [LARGE SCALE GENOMIC DNA]</scope>
    <source>
        <strain evidence="3 4">Pla100</strain>
    </source>
</reference>
<sequence precursor="true">MHINLIRSILGSTLLVFLAATVASADSQPLVLVSASYQKNVVALCELDGTVVWRFETEGPDGGHAGHHEVQMLDNGNVLYHDDWDNVKEIRLDGTEVWKYHGAGVHAFTRLEDGNTMVAESGKQRIVLVDPDGQVVSETPLGKNGRGQTRQAEVLENGNFLVCAEGPGTVTEYTPDGTIVWEYEIGTRVYGAIRLKSGNTMINSGSGNSIVEVTPQKEVVWEAKSRLPGTEIQLHWTACLKELENGHVMIDNCHAGPNNPQLIELDSDRQVVWQFNRFDLVGNGMACFDYVEPTLAEKVRKMIDR</sequence>
<dbReference type="AlphaFoldDB" id="A0A5C5ZLP0"/>
<dbReference type="InterPro" id="IPR053143">
    <property type="entry name" value="Arylsulfate_ST"/>
</dbReference>
<keyword evidence="1" id="KW-0732">Signal</keyword>
<dbReference type="EMBL" id="SJPM01000024">
    <property type="protein sequence ID" value="TWT87897.1"/>
    <property type="molecule type" value="Genomic_DNA"/>
</dbReference>
<dbReference type="OrthoDB" id="264813at2"/>
<keyword evidence="4" id="KW-1185">Reference proteome</keyword>
<dbReference type="PANTHER" id="PTHR35340">
    <property type="entry name" value="PQQ ENZYME REPEAT PROTEIN-RELATED"/>
    <property type="match status" value="1"/>
</dbReference>
<dbReference type="RefSeq" id="WP_146582274.1">
    <property type="nucleotide sequence ID" value="NZ_SJPM01000024.1"/>
</dbReference>
<gene>
    <name evidence="3" type="ORF">Pla100_58460</name>
</gene>
<dbReference type="InterPro" id="IPR002372">
    <property type="entry name" value="PQQ_rpt_dom"/>
</dbReference>
<proteinExistence type="predicted"/>
<dbReference type="InterPro" id="IPR015943">
    <property type="entry name" value="WD40/YVTN_repeat-like_dom_sf"/>
</dbReference>
<evidence type="ECO:0000256" key="1">
    <source>
        <dbReference type="SAM" id="SignalP"/>
    </source>
</evidence>
<evidence type="ECO:0000259" key="2">
    <source>
        <dbReference type="Pfam" id="PF13360"/>
    </source>
</evidence>
<accession>A0A5C5ZLP0</accession>
<name>A0A5C5ZLP0_9BACT</name>
<protein>
    <recommendedName>
        <fullName evidence="2">Pyrrolo-quinoline quinone repeat domain-containing protein</fullName>
    </recommendedName>
</protein>
<evidence type="ECO:0000313" key="3">
    <source>
        <dbReference type="EMBL" id="TWT87897.1"/>
    </source>
</evidence>